<dbReference type="AlphaFoldDB" id="A0A2C9VNV1"/>
<dbReference type="EMBL" id="CM004392">
    <property type="protein sequence ID" value="OAY46565.1"/>
    <property type="molecule type" value="Genomic_DNA"/>
</dbReference>
<protein>
    <submittedName>
        <fullName evidence="1">Uncharacterized protein</fullName>
    </submittedName>
</protein>
<accession>A0A2C9VNV1</accession>
<name>A0A2C9VNV1_MANES</name>
<reference evidence="1" key="1">
    <citation type="submission" date="2016-02" db="EMBL/GenBank/DDBJ databases">
        <title>WGS assembly of Manihot esculenta.</title>
        <authorList>
            <person name="Bredeson J.V."/>
            <person name="Prochnik S.E."/>
            <person name="Lyons J.B."/>
            <person name="Schmutz J."/>
            <person name="Grimwood J."/>
            <person name="Vrebalov J."/>
            <person name="Bart R.S."/>
            <person name="Amuge T."/>
            <person name="Ferguson M.E."/>
            <person name="Green R."/>
            <person name="Putnam N."/>
            <person name="Stites J."/>
            <person name="Rounsley S."/>
            <person name="Rokhsar D.S."/>
        </authorList>
    </citation>
    <scope>NUCLEOTIDE SEQUENCE [LARGE SCALE GENOMIC DNA]</scope>
    <source>
        <tissue evidence="1">Leaf</tissue>
    </source>
</reference>
<evidence type="ECO:0000313" key="1">
    <source>
        <dbReference type="EMBL" id="OAY46565.1"/>
    </source>
</evidence>
<gene>
    <name evidence="1" type="ORF">MANES_06G009600</name>
</gene>
<sequence length="38" mass="4531">MLIDSTYSAGDLPYIQFNLQIFGISTGNFYRIDFWYFL</sequence>
<organism evidence="1">
    <name type="scientific">Manihot esculenta</name>
    <name type="common">Cassava</name>
    <name type="synonym">Jatropha manihot</name>
    <dbReference type="NCBI Taxonomy" id="3983"/>
    <lineage>
        <taxon>Eukaryota</taxon>
        <taxon>Viridiplantae</taxon>
        <taxon>Streptophyta</taxon>
        <taxon>Embryophyta</taxon>
        <taxon>Tracheophyta</taxon>
        <taxon>Spermatophyta</taxon>
        <taxon>Magnoliopsida</taxon>
        <taxon>eudicotyledons</taxon>
        <taxon>Gunneridae</taxon>
        <taxon>Pentapetalae</taxon>
        <taxon>rosids</taxon>
        <taxon>fabids</taxon>
        <taxon>Malpighiales</taxon>
        <taxon>Euphorbiaceae</taxon>
        <taxon>Crotonoideae</taxon>
        <taxon>Manihoteae</taxon>
        <taxon>Manihot</taxon>
    </lineage>
</organism>
<proteinExistence type="predicted"/>